<keyword evidence="7 9" id="KW-1133">Transmembrane helix</keyword>
<dbReference type="AlphaFoldDB" id="A0A8E2B3T0"/>
<proteinExistence type="inferred from homology"/>
<evidence type="ECO:0000256" key="8">
    <source>
        <dbReference type="ARBA" id="ARBA00023136"/>
    </source>
</evidence>
<evidence type="ECO:0000256" key="4">
    <source>
        <dbReference type="ARBA" id="ARBA00005985"/>
    </source>
</evidence>
<dbReference type="FunFam" id="1.10.357.140:FF:000008">
    <property type="entry name" value="4-hydroxybenzoate octaprenyltransferase"/>
    <property type="match status" value="1"/>
</dbReference>
<dbReference type="EC" id="2.5.1.39" evidence="9"/>
<organism evidence="10 11">
    <name type="scientific">Obba rivulosa</name>
    <dbReference type="NCBI Taxonomy" id="1052685"/>
    <lineage>
        <taxon>Eukaryota</taxon>
        <taxon>Fungi</taxon>
        <taxon>Dikarya</taxon>
        <taxon>Basidiomycota</taxon>
        <taxon>Agaricomycotina</taxon>
        <taxon>Agaricomycetes</taxon>
        <taxon>Polyporales</taxon>
        <taxon>Gelatoporiaceae</taxon>
        <taxon>Obba</taxon>
    </lineage>
</organism>
<keyword evidence="9" id="KW-0496">Mitochondrion</keyword>
<comment type="cofactor">
    <cofactor evidence="1 9">
        <name>Mg(2+)</name>
        <dbReference type="ChEBI" id="CHEBI:18420"/>
    </cofactor>
</comment>
<evidence type="ECO:0000256" key="3">
    <source>
        <dbReference type="ARBA" id="ARBA00005179"/>
    </source>
</evidence>
<dbReference type="OrthoDB" id="18170at2759"/>
<evidence type="ECO:0000256" key="2">
    <source>
        <dbReference type="ARBA" id="ARBA00004141"/>
    </source>
</evidence>
<keyword evidence="5 9" id="KW-0808">Transferase</keyword>
<dbReference type="GO" id="GO:0006744">
    <property type="term" value="P:ubiquinone biosynthetic process"/>
    <property type="evidence" value="ECO:0007669"/>
    <property type="project" value="UniProtKB-UniRule"/>
</dbReference>
<dbReference type="Pfam" id="PF01040">
    <property type="entry name" value="UbiA"/>
    <property type="match status" value="1"/>
</dbReference>
<evidence type="ECO:0000256" key="7">
    <source>
        <dbReference type="ARBA" id="ARBA00022989"/>
    </source>
</evidence>
<feature type="transmembrane region" description="Helical" evidence="9">
    <location>
        <begin position="231"/>
        <end position="253"/>
    </location>
</feature>
<dbReference type="Gene3D" id="1.20.120.1780">
    <property type="entry name" value="UbiA prenyltransferase"/>
    <property type="match status" value="1"/>
</dbReference>
<feature type="transmembrane region" description="Helical" evidence="9">
    <location>
        <begin position="164"/>
        <end position="181"/>
    </location>
</feature>
<comment type="subcellular location">
    <subcellularLocation>
        <location evidence="2">Membrane</location>
        <topology evidence="2">Multi-pass membrane protein</topology>
    </subcellularLocation>
    <subcellularLocation>
        <location evidence="9">Mitochondrion inner membrane</location>
        <topology evidence="9">Multi-pass membrane protein</topology>
        <orientation evidence="9">Matrix side</orientation>
    </subcellularLocation>
</comment>
<evidence type="ECO:0000256" key="1">
    <source>
        <dbReference type="ARBA" id="ARBA00001946"/>
    </source>
</evidence>
<comment type="catalytic activity">
    <reaction evidence="9">
        <text>an all-trans-polyprenyl diphosphate + 4-hydroxybenzoate = a 4-hydroxy-3-(all-trans-polyprenyl)benzoate + diphosphate</text>
        <dbReference type="Rhea" id="RHEA:44504"/>
        <dbReference type="Rhea" id="RHEA-COMP:9514"/>
        <dbReference type="Rhea" id="RHEA-COMP:9564"/>
        <dbReference type="ChEBI" id="CHEBI:17879"/>
        <dbReference type="ChEBI" id="CHEBI:33019"/>
        <dbReference type="ChEBI" id="CHEBI:58914"/>
        <dbReference type="ChEBI" id="CHEBI:78396"/>
        <dbReference type="EC" id="2.5.1.39"/>
    </reaction>
</comment>
<comment type="similarity">
    <text evidence="4 9">Belongs to the UbiA prenyltransferase family.</text>
</comment>
<dbReference type="FunFam" id="1.20.120.1780:FF:000001">
    <property type="entry name" value="4-hydroxybenzoate octaprenyltransferase"/>
    <property type="match status" value="1"/>
</dbReference>
<comment type="function">
    <text evidence="9">Catalyzes the prenylation of para-hydroxybenzoate (PHB) with an all-trans polyprenyl group. Mediates the second step in the final reaction sequence of coenzyme Q (CoQ) biosynthesis, which is the condensation of the polyisoprenoid side chain with PHB, generating the first membrane-bound Q intermediate.</text>
</comment>
<gene>
    <name evidence="10" type="ORF">OBBRIDRAFT_811253</name>
</gene>
<keyword evidence="6 9" id="KW-0812">Transmembrane</keyword>
<dbReference type="UniPathway" id="UPA00232"/>
<keyword evidence="9" id="KW-0999">Mitochondrion inner membrane</keyword>
<dbReference type="PANTHER" id="PTHR11048">
    <property type="entry name" value="PRENYLTRANSFERASES"/>
    <property type="match status" value="1"/>
</dbReference>
<evidence type="ECO:0000256" key="6">
    <source>
        <dbReference type="ARBA" id="ARBA00022692"/>
    </source>
</evidence>
<keyword evidence="11" id="KW-1185">Reference proteome</keyword>
<dbReference type="Proteomes" id="UP000250043">
    <property type="component" value="Unassembled WGS sequence"/>
</dbReference>
<dbReference type="PROSITE" id="PS00943">
    <property type="entry name" value="UBIA"/>
    <property type="match status" value="1"/>
</dbReference>
<feature type="transmembrane region" description="Helical" evidence="9">
    <location>
        <begin position="37"/>
        <end position="57"/>
    </location>
</feature>
<dbReference type="EMBL" id="KV722358">
    <property type="protein sequence ID" value="OCH93182.1"/>
    <property type="molecule type" value="Genomic_DNA"/>
</dbReference>
<dbReference type="GO" id="GO:0005743">
    <property type="term" value="C:mitochondrial inner membrane"/>
    <property type="evidence" value="ECO:0007669"/>
    <property type="project" value="UniProtKB-SubCell"/>
</dbReference>
<name>A0A8E2B3T0_9APHY</name>
<reference evidence="10 11" key="1">
    <citation type="submission" date="2016-07" db="EMBL/GenBank/DDBJ databases">
        <title>Draft genome of the white-rot fungus Obba rivulosa 3A-2.</title>
        <authorList>
            <consortium name="DOE Joint Genome Institute"/>
            <person name="Miettinen O."/>
            <person name="Riley R."/>
            <person name="Acob R."/>
            <person name="Barry K."/>
            <person name="Cullen D."/>
            <person name="De Vries R."/>
            <person name="Hainaut M."/>
            <person name="Hatakka A."/>
            <person name="Henrissat B."/>
            <person name="Hilden K."/>
            <person name="Kuo R."/>
            <person name="Labutti K."/>
            <person name="Lipzen A."/>
            <person name="Makela M.R."/>
            <person name="Sandor L."/>
            <person name="Spatafora J.W."/>
            <person name="Grigoriev I.V."/>
            <person name="Hibbett D.S."/>
        </authorList>
    </citation>
    <scope>NUCLEOTIDE SEQUENCE [LARGE SCALE GENOMIC DNA]</scope>
    <source>
        <strain evidence="10 11">3A-2</strain>
    </source>
</reference>
<dbReference type="HAMAP" id="MF_01635">
    <property type="entry name" value="UbiA"/>
    <property type="match status" value="1"/>
</dbReference>
<dbReference type="InterPro" id="IPR000537">
    <property type="entry name" value="UbiA_prenyltransferase"/>
</dbReference>
<keyword evidence="8 9" id="KW-0472">Membrane</keyword>
<evidence type="ECO:0000256" key="5">
    <source>
        <dbReference type="ARBA" id="ARBA00022679"/>
    </source>
</evidence>
<feature type="transmembrane region" description="Helical" evidence="9">
    <location>
        <begin position="105"/>
        <end position="130"/>
    </location>
</feature>
<feature type="transmembrane region" description="Helical" evidence="9">
    <location>
        <begin position="187"/>
        <end position="210"/>
    </location>
</feature>
<dbReference type="InterPro" id="IPR039653">
    <property type="entry name" value="Prenyltransferase"/>
</dbReference>
<dbReference type="CDD" id="cd13959">
    <property type="entry name" value="PT_UbiA_COQ2"/>
    <property type="match status" value="1"/>
</dbReference>
<keyword evidence="9" id="KW-0831">Ubiquinone biosynthesis</keyword>
<dbReference type="GO" id="GO:0008299">
    <property type="term" value="P:isoprenoid biosynthetic process"/>
    <property type="evidence" value="ECO:0007669"/>
    <property type="project" value="UniProtKB-UniRule"/>
</dbReference>
<evidence type="ECO:0000313" key="10">
    <source>
        <dbReference type="EMBL" id="OCH93182.1"/>
    </source>
</evidence>
<feature type="transmembrane region" description="Helical" evidence="9">
    <location>
        <begin position="291"/>
        <end position="311"/>
    </location>
</feature>
<evidence type="ECO:0000313" key="11">
    <source>
        <dbReference type="Proteomes" id="UP000250043"/>
    </source>
</evidence>
<dbReference type="PANTHER" id="PTHR11048:SF28">
    <property type="entry name" value="4-HYDROXYBENZOATE POLYPRENYLTRANSFERASE, MITOCHONDRIAL"/>
    <property type="match status" value="1"/>
</dbReference>
<dbReference type="InterPro" id="IPR030470">
    <property type="entry name" value="UbiA_prenylTrfase_CS"/>
</dbReference>
<protein>
    <recommendedName>
        <fullName evidence="9">4-hydroxybenzoate polyprenyltransferase, mitochondrial</fullName>
        <shortName evidence="9">4-HB polyprenyltransferase</shortName>
        <ecNumber evidence="9">2.5.1.39</ecNumber>
    </recommendedName>
    <alternativeName>
        <fullName evidence="9">Para-hydroxybenzoate--polyprenyltransferase</fullName>
        <shortName evidence="9">PHB:PPT</shortName>
        <shortName evidence="9">PHB:polyprenyltransferase</shortName>
    </alternativeName>
</protein>
<feature type="transmembrane region" description="Helical" evidence="9">
    <location>
        <begin position="63"/>
        <end position="85"/>
    </location>
</feature>
<comment type="pathway">
    <text evidence="3">Secondary metabolite biosynthesis.</text>
</comment>
<feature type="transmembrane region" description="Helical" evidence="9">
    <location>
        <begin position="259"/>
        <end position="279"/>
    </location>
</feature>
<sequence length="315" mass="34845">MSEVQLLIRDESAQYITTPKSAFKHYIELTRLHKFPLGNILIFWPSAWGIAMAATAASISPRVLAIETVAFLLGSTLLHSAACVLNDICDKDIDGQVERTKSRPLVTGAVSVSGAVRLLLVLTSASIAMLSFTNRTAALCGLVGVFPLHALYPLMKRWTWWPQAWLGLAMNWSFPVAWISITRSVDWAIVPTFFFGTVCWTIVYDTMYACQDRQDDIRTGVKSTAVLFGGYVRSILSAFAVIFVFCMAFAGYLNHQGPAFFIISCGGAALHFIMQFITWSPDIPAEGGEKFAMNHDIGYIIWGGMLLDYYLKVVA</sequence>
<dbReference type="InterPro" id="IPR006370">
    <property type="entry name" value="HB_polyprenyltransferase-like"/>
</dbReference>
<keyword evidence="9" id="KW-0414">Isoprene biosynthesis</keyword>
<comment type="pathway">
    <text evidence="9">Cofactor biosynthesis; ubiquinone biosynthesis.</text>
</comment>
<accession>A0A8E2B3T0</accession>
<evidence type="ECO:0000256" key="9">
    <source>
        <dbReference type="HAMAP-Rule" id="MF_03189"/>
    </source>
</evidence>
<dbReference type="Gene3D" id="1.10.357.140">
    <property type="entry name" value="UbiA prenyltransferase"/>
    <property type="match status" value="1"/>
</dbReference>
<dbReference type="InterPro" id="IPR044878">
    <property type="entry name" value="UbiA_sf"/>
</dbReference>
<dbReference type="GO" id="GO:0008412">
    <property type="term" value="F:4-hydroxybenzoate polyprenyltransferase activity"/>
    <property type="evidence" value="ECO:0007669"/>
    <property type="project" value="UniProtKB-EC"/>
</dbReference>